<dbReference type="Proteomes" id="UP000244904">
    <property type="component" value="Unassembled WGS sequence"/>
</dbReference>
<dbReference type="EMBL" id="OMOJ01000016">
    <property type="protein sequence ID" value="SPF81893.1"/>
    <property type="molecule type" value="Genomic_DNA"/>
</dbReference>
<evidence type="ECO:0000313" key="3">
    <source>
        <dbReference type="Proteomes" id="UP000244904"/>
    </source>
</evidence>
<reference evidence="3" key="1">
    <citation type="submission" date="2018-03" db="EMBL/GenBank/DDBJ databases">
        <authorList>
            <person name="Rodrigo-Torres L."/>
            <person name="Arahal R. D."/>
            <person name="Lucena T."/>
        </authorList>
    </citation>
    <scope>NUCLEOTIDE SEQUENCE [LARGE SCALE GENOMIC DNA]</scope>
    <source>
        <strain evidence="3">CECT 8871</strain>
    </source>
</reference>
<gene>
    <name evidence="2" type="ORF">PRI8871_03719</name>
</gene>
<keyword evidence="1" id="KW-0812">Transmembrane</keyword>
<proteinExistence type="predicted"/>
<name>A0A2R8B0V5_9RHOB</name>
<keyword evidence="1" id="KW-1133">Transmembrane helix</keyword>
<protein>
    <submittedName>
        <fullName evidence="2">Uncharacterized protein</fullName>
    </submittedName>
</protein>
<keyword evidence="3" id="KW-1185">Reference proteome</keyword>
<evidence type="ECO:0000256" key="1">
    <source>
        <dbReference type="SAM" id="Phobius"/>
    </source>
</evidence>
<keyword evidence="1" id="KW-0472">Membrane</keyword>
<sequence>MSEDQQAPHYLRLLMAILVPVGVLAGAYLGYTEGTLVSIAIGAVAGAFLGTVSAHIINFVTNLAFSLAGMIIPVLVVLGIVYFAYQRAM</sequence>
<organism evidence="2 3">
    <name type="scientific">Pseudoprimorskyibacter insulae</name>
    <dbReference type="NCBI Taxonomy" id="1695997"/>
    <lineage>
        <taxon>Bacteria</taxon>
        <taxon>Pseudomonadati</taxon>
        <taxon>Pseudomonadota</taxon>
        <taxon>Alphaproteobacteria</taxon>
        <taxon>Rhodobacterales</taxon>
        <taxon>Paracoccaceae</taxon>
        <taxon>Pseudoprimorskyibacter</taxon>
    </lineage>
</organism>
<feature type="transmembrane region" description="Helical" evidence="1">
    <location>
        <begin position="36"/>
        <end position="57"/>
    </location>
</feature>
<dbReference type="AlphaFoldDB" id="A0A2R8B0V5"/>
<feature type="transmembrane region" description="Helical" evidence="1">
    <location>
        <begin position="63"/>
        <end position="85"/>
    </location>
</feature>
<accession>A0A2R8B0V5</accession>
<feature type="transmembrane region" description="Helical" evidence="1">
    <location>
        <begin position="12"/>
        <end position="29"/>
    </location>
</feature>
<evidence type="ECO:0000313" key="2">
    <source>
        <dbReference type="EMBL" id="SPF81893.1"/>
    </source>
</evidence>